<keyword evidence="1" id="KW-1133">Transmembrane helix</keyword>
<evidence type="ECO:0000313" key="3">
    <source>
        <dbReference type="Proteomes" id="UP000266673"/>
    </source>
</evidence>
<reference evidence="2 3" key="1">
    <citation type="submission" date="2018-06" db="EMBL/GenBank/DDBJ databases">
        <title>Comparative genomics reveals the genomic features of Rhizophagus irregularis, R. cerebriforme, R. diaphanum and Gigaspora rosea, and their symbiotic lifestyle signature.</title>
        <authorList>
            <person name="Morin E."/>
            <person name="San Clemente H."/>
            <person name="Chen E.C.H."/>
            <person name="De La Providencia I."/>
            <person name="Hainaut M."/>
            <person name="Kuo A."/>
            <person name="Kohler A."/>
            <person name="Murat C."/>
            <person name="Tang N."/>
            <person name="Roy S."/>
            <person name="Loubradou J."/>
            <person name="Henrissat B."/>
            <person name="Grigoriev I.V."/>
            <person name="Corradi N."/>
            <person name="Roux C."/>
            <person name="Martin F.M."/>
        </authorList>
    </citation>
    <scope>NUCLEOTIDE SEQUENCE [LARGE SCALE GENOMIC DNA]</scope>
    <source>
        <strain evidence="2 3">DAOM 194757</strain>
    </source>
</reference>
<dbReference type="AlphaFoldDB" id="A0A397VC39"/>
<protein>
    <submittedName>
        <fullName evidence="2">Uncharacterized protein</fullName>
    </submittedName>
</protein>
<keyword evidence="3" id="KW-1185">Reference proteome</keyword>
<evidence type="ECO:0000313" key="2">
    <source>
        <dbReference type="EMBL" id="RIB16866.1"/>
    </source>
</evidence>
<accession>A0A397VC39</accession>
<proteinExistence type="predicted"/>
<organism evidence="2 3">
    <name type="scientific">Gigaspora rosea</name>
    <dbReference type="NCBI Taxonomy" id="44941"/>
    <lineage>
        <taxon>Eukaryota</taxon>
        <taxon>Fungi</taxon>
        <taxon>Fungi incertae sedis</taxon>
        <taxon>Mucoromycota</taxon>
        <taxon>Glomeromycotina</taxon>
        <taxon>Glomeromycetes</taxon>
        <taxon>Diversisporales</taxon>
        <taxon>Gigasporaceae</taxon>
        <taxon>Gigaspora</taxon>
    </lineage>
</organism>
<evidence type="ECO:0000256" key="1">
    <source>
        <dbReference type="SAM" id="Phobius"/>
    </source>
</evidence>
<feature type="transmembrane region" description="Helical" evidence="1">
    <location>
        <begin position="6"/>
        <end position="25"/>
    </location>
</feature>
<gene>
    <name evidence="2" type="ORF">C2G38_2188841</name>
</gene>
<dbReference type="Proteomes" id="UP000266673">
    <property type="component" value="Unassembled WGS sequence"/>
</dbReference>
<keyword evidence="1" id="KW-0472">Membrane</keyword>
<comment type="caution">
    <text evidence="2">The sequence shown here is derived from an EMBL/GenBank/DDBJ whole genome shotgun (WGS) entry which is preliminary data.</text>
</comment>
<dbReference type="EMBL" id="QKWP01000646">
    <property type="protein sequence ID" value="RIB16866.1"/>
    <property type="molecule type" value="Genomic_DNA"/>
</dbReference>
<name>A0A397VC39_9GLOM</name>
<sequence>MQSVKVLAILILIVQLTIITTSWAFEKRFWPRSPIGEVRKRGIESAIIL</sequence>
<keyword evidence="1" id="KW-0812">Transmembrane</keyword>